<organism evidence="3 4">
    <name type="scientific">Streptomyces spinoverrucosus</name>
    <dbReference type="NCBI Taxonomy" id="284043"/>
    <lineage>
        <taxon>Bacteria</taxon>
        <taxon>Bacillati</taxon>
        <taxon>Actinomycetota</taxon>
        <taxon>Actinomycetes</taxon>
        <taxon>Kitasatosporales</taxon>
        <taxon>Streptomycetaceae</taxon>
        <taxon>Streptomyces</taxon>
    </lineage>
</organism>
<keyword evidence="1" id="KW-0378">Hydrolase</keyword>
<dbReference type="FunFam" id="3.60.40.10:FF:000058">
    <property type="entry name" value="Stage II sporulation protein E"/>
    <property type="match status" value="1"/>
</dbReference>
<name>A0A4Y3V5G5_9ACTN</name>
<dbReference type="AlphaFoldDB" id="A0A4Y3V5G5"/>
<sequence length="366" mass="39114">MHLLSPLRHLDRRGWLRGAPPPRWVRVLPVALIAGVAVATAVSHDPLDIGFLLGAIPPLAVLSYGPLATALLGAATVTLLHVPALQLNRPGDTDLWTLSFVAALSVFVSFVRSRRDAQLDLERTIAEAAQRALLPPLPEAVGPVRCRGLYRAAQRGALVGGDFYDVRDGPYGVRAVLGDVQGHGLAAIGTVASLLGAFREAVLDQPDLESVAGRLDRRLTADAAEARHADLFATAVLLEFARDVRSVRVLACGHPPPVLLRAGTATDIGVEACTPLGLGLADPTPHRGITVRLEPGDRLFLASDGVFEARDPAGAFYPLTQRMALLTGDDRAALPDLVWEDLLRHTRSLHDDVTMLVLAPRPPERP</sequence>
<dbReference type="GO" id="GO:0016791">
    <property type="term" value="F:phosphatase activity"/>
    <property type="evidence" value="ECO:0007669"/>
    <property type="project" value="TreeGrafter"/>
</dbReference>
<evidence type="ECO:0000313" key="3">
    <source>
        <dbReference type="EMBL" id="GEC02502.1"/>
    </source>
</evidence>
<feature type="domain" description="PPM-type phosphatase" evidence="2">
    <location>
        <begin position="144"/>
        <end position="360"/>
    </location>
</feature>
<evidence type="ECO:0000256" key="1">
    <source>
        <dbReference type="ARBA" id="ARBA00022801"/>
    </source>
</evidence>
<dbReference type="InterPro" id="IPR052016">
    <property type="entry name" value="Bact_Sigma-Reg"/>
</dbReference>
<dbReference type="Proteomes" id="UP000317881">
    <property type="component" value="Unassembled WGS sequence"/>
</dbReference>
<evidence type="ECO:0000259" key="2">
    <source>
        <dbReference type="SMART" id="SM00331"/>
    </source>
</evidence>
<dbReference type="Pfam" id="PF07228">
    <property type="entry name" value="SpoIIE"/>
    <property type="match status" value="1"/>
</dbReference>
<keyword evidence="4" id="KW-1185">Reference proteome</keyword>
<dbReference type="PANTHER" id="PTHR43156">
    <property type="entry name" value="STAGE II SPORULATION PROTEIN E-RELATED"/>
    <property type="match status" value="1"/>
</dbReference>
<evidence type="ECO:0000313" key="4">
    <source>
        <dbReference type="Proteomes" id="UP000317881"/>
    </source>
</evidence>
<accession>A0A4Y3V5G5</accession>
<dbReference type="SUPFAM" id="SSF81606">
    <property type="entry name" value="PP2C-like"/>
    <property type="match status" value="1"/>
</dbReference>
<proteinExistence type="predicted"/>
<dbReference type="EMBL" id="BJND01000003">
    <property type="protein sequence ID" value="GEC02502.1"/>
    <property type="molecule type" value="Genomic_DNA"/>
</dbReference>
<dbReference type="SMART" id="SM00331">
    <property type="entry name" value="PP2C_SIG"/>
    <property type="match status" value="1"/>
</dbReference>
<dbReference type="InterPro" id="IPR001932">
    <property type="entry name" value="PPM-type_phosphatase-like_dom"/>
</dbReference>
<reference evidence="3 4" key="1">
    <citation type="submission" date="2019-06" db="EMBL/GenBank/DDBJ databases">
        <title>Whole genome shotgun sequence of Streptomyces spinoverrucosus NBRC 14228.</title>
        <authorList>
            <person name="Hosoyama A."/>
            <person name="Uohara A."/>
            <person name="Ohji S."/>
            <person name="Ichikawa N."/>
        </authorList>
    </citation>
    <scope>NUCLEOTIDE SEQUENCE [LARGE SCALE GENOMIC DNA]</scope>
    <source>
        <strain evidence="3 4">NBRC 14228</strain>
    </source>
</reference>
<protein>
    <submittedName>
        <fullName evidence="3">Membrane protein</fullName>
    </submittedName>
</protein>
<dbReference type="PANTHER" id="PTHR43156:SF2">
    <property type="entry name" value="STAGE II SPORULATION PROTEIN E"/>
    <property type="match status" value="1"/>
</dbReference>
<comment type="caution">
    <text evidence="3">The sequence shown here is derived from an EMBL/GenBank/DDBJ whole genome shotgun (WGS) entry which is preliminary data.</text>
</comment>
<dbReference type="InterPro" id="IPR036457">
    <property type="entry name" value="PPM-type-like_dom_sf"/>
</dbReference>
<dbReference type="Gene3D" id="3.60.40.10">
    <property type="entry name" value="PPM-type phosphatase domain"/>
    <property type="match status" value="1"/>
</dbReference>
<gene>
    <name evidence="3" type="ORF">SSP24_01570</name>
</gene>